<keyword evidence="1" id="KW-1133">Transmembrane helix</keyword>
<dbReference type="KEGG" id="cii:CIMIT_04845"/>
<evidence type="ECO:0000313" key="3">
    <source>
        <dbReference type="EMBL" id="SNV66903.1"/>
    </source>
</evidence>
<dbReference type="Proteomes" id="UP000215374">
    <property type="component" value="Chromosome 1"/>
</dbReference>
<sequence length="85" mass="9331">MQMAEQSIAASNHEKEWLAKGDVDALKRGQYLSFGMFITSVGAAIGVYLGGVSELFAGLFLAPAVFQFLGKFVRTVREKEDDKIE</sequence>
<dbReference type="RefSeq" id="WP_038589882.1">
    <property type="nucleotide sequence ID" value="NZ_JASPAI010000004.1"/>
</dbReference>
<evidence type="ECO:0000256" key="1">
    <source>
        <dbReference type="SAM" id="Phobius"/>
    </source>
</evidence>
<dbReference type="EMBL" id="CP009211">
    <property type="protein sequence ID" value="AIJ33312.1"/>
    <property type="molecule type" value="Genomic_DNA"/>
</dbReference>
<proteinExistence type="predicted"/>
<evidence type="ECO:0000313" key="5">
    <source>
        <dbReference type="Proteomes" id="UP000215374"/>
    </source>
</evidence>
<dbReference type="EMBL" id="LT906467">
    <property type="protein sequence ID" value="SNV66903.1"/>
    <property type="molecule type" value="Genomic_DNA"/>
</dbReference>
<dbReference type="Proteomes" id="UP000028780">
    <property type="component" value="Chromosome"/>
</dbReference>
<name>A0A076NQW3_9CORY</name>
<dbReference type="HOGENOM" id="CLU_2536889_0_0_11"/>
<dbReference type="AlphaFoldDB" id="A0A076NQW3"/>
<reference evidence="3 5" key="2">
    <citation type="submission" date="2017-06" db="EMBL/GenBank/DDBJ databases">
        <authorList>
            <consortium name="Pathogen Informatics"/>
        </authorList>
    </citation>
    <scope>NUCLEOTIDE SEQUENCE [LARGE SCALE GENOMIC DNA]</scope>
    <source>
        <strain evidence="3 5">NCTC13015</strain>
    </source>
</reference>
<feature type="transmembrane region" description="Helical" evidence="1">
    <location>
        <begin position="55"/>
        <end position="73"/>
    </location>
</feature>
<dbReference type="eggNOG" id="ENOG5031WZX">
    <property type="taxonomic scope" value="Bacteria"/>
</dbReference>
<keyword evidence="1" id="KW-0472">Membrane</keyword>
<evidence type="ECO:0000313" key="4">
    <source>
        <dbReference type="Proteomes" id="UP000028780"/>
    </source>
</evidence>
<protein>
    <submittedName>
        <fullName evidence="2">Uncharacterized protein</fullName>
    </submittedName>
</protein>
<evidence type="ECO:0000313" key="2">
    <source>
        <dbReference type="EMBL" id="AIJ33312.1"/>
    </source>
</evidence>
<gene>
    <name evidence="2" type="ORF">CIMIT_04845</name>
    <name evidence="3" type="ORF">SAMEA4535761_01034</name>
</gene>
<organism evidence="2 4">
    <name type="scientific">Corynebacterium imitans</name>
    <dbReference type="NCBI Taxonomy" id="156978"/>
    <lineage>
        <taxon>Bacteria</taxon>
        <taxon>Bacillati</taxon>
        <taxon>Actinomycetota</taxon>
        <taxon>Actinomycetes</taxon>
        <taxon>Mycobacteriales</taxon>
        <taxon>Corynebacteriaceae</taxon>
        <taxon>Corynebacterium</taxon>
    </lineage>
</organism>
<accession>A0A076NQW3</accession>
<feature type="transmembrane region" description="Helical" evidence="1">
    <location>
        <begin position="31"/>
        <end position="49"/>
    </location>
</feature>
<reference evidence="2 4" key="1">
    <citation type="submission" date="2014-08" db="EMBL/GenBank/DDBJ databases">
        <title>Complete genome sequence of Corynebacterium imitans DSM 44264, isolated from a five-month-old boy with suspected pharyngeal diphtheria.</title>
        <authorList>
            <person name="Mollmann S."/>
            <person name="Albersmeier A."/>
            <person name="Ruckert C."/>
            <person name="Tauch A."/>
        </authorList>
    </citation>
    <scope>NUCLEOTIDE SEQUENCE [LARGE SCALE GENOMIC DNA]</scope>
    <source>
        <strain evidence="2 4">DSM 44264</strain>
    </source>
</reference>
<keyword evidence="4" id="KW-1185">Reference proteome</keyword>
<keyword evidence="1" id="KW-0812">Transmembrane</keyword>